<evidence type="ECO:0000313" key="7">
    <source>
        <dbReference type="Proteomes" id="UP001321506"/>
    </source>
</evidence>
<reference evidence="6 7" key="1">
    <citation type="submission" date="2023-04" db="EMBL/GenBank/DDBJ databases">
        <title>Klugiella caeni sp. nov. isolated from the sludge of biochemical tank.</title>
        <authorList>
            <person name="Geng K."/>
        </authorList>
    </citation>
    <scope>NUCLEOTIDE SEQUENCE [LARGE SCALE GENOMIC DNA]</scope>
    <source>
        <strain evidence="6 7">YN-L-19</strain>
    </source>
</reference>
<evidence type="ECO:0000259" key="4">
    <source>
        <dbReference type="PROSITE" id="PS51077"/>
    </source>
</evidence>
<dbReference type="InterPro" id="IPR036388">
    <property type="entry name" value="WH-like_DNA-bd_sf"/>
</dbReference>
<dbReference type="AlphaFoldDB" id="A0AAW6T5A2"/>
<protein>
    <submittedName>
        <fullName evidence="6">IclR family transcriptional regulator</fullName>
    </submittedName>
</protein>
<name>A0AAW6T5A2_9MICO</name>
<evidence type="ECO:0000256" key="3">
    <source>
        <dbReference type="ARBA" id="ARBA00023163"/>
    </source>
</evidence>
<evidence type="ECO:0000313" key="6">
    <source>
        <dbReference type="EMBL" id="MDI2099006.1"/>
    </source>
</evidence>
<dbReference type="EMBL" id="JASATX010000003">
    <property type="protein sequence ID" value="MDI2099006.1"/>
    <property type="molecule type" value="Genomic_DNA"/>
</dbReference>
<dbReference type="GO" id="GO:0003677">
    <property type="term" value="F:DNA binding"/>
    <property type="evidence" value="ECO:0007669"/>
    <property type="project" value="UniProtKB-KW"/>
</dbReference>
<dbReference type="Gene3D" id="1.10.10.10">
    <property type="entry name" value="Winged helix-like DNA-binding domain superfamily/Winged helix DNA-binding domain"/>
    <property type="match status" value="1"/>
</dbReference>
<comment type="caution">
    <text evidence="6">The sequence shown here is derived from an EMBL/GenBank/DDBJ whole genome shotgun (WGS) entry which is preliminary data.</text>
</comment>
<evidence type="ECO:0000256" key="2">
    <source>
        <dbReference type="ARBA" id="ARBA00023125"/>
    </source>
</evidence>
<dbReference type="Gene3D" id="3.30.450.40">
    <property type="match status" value="1"/>
</dbReference>
<dbReference type="InterPro" id="IPR036390">
    <property type="entry name" value="WH_DNA-bd_sf"/>
</dbReference>
<keyword evidence="7" id="KW-1185">Reference proteome</keyword>
<keyword evidence="2" id="KW-0238">DNA-binding</keyword>
<dbReference type="InterPro" id="IPR029016">
    <property type="entry name" value="GAF-like_dom_sf"/>
</dbReference>
<dbReference type="GO" id="GO:0045892">
    <property type="term" value="P:negative regulation of DNA-templated transcription"/>
    <property type="evidence" value="ECO:0007669"/>
    <property type="project" value="TreeGrafter"/>
</dbReference>
<evidence type="ECO:0000259" key="5">
    <source>
        <dbReference type="PROSITE" id="PS51078"/>
    </source>
</evidence>
<dbReference type="PROSITE" id="PS51078">
    <property type="entry name" value="ICLR_ED"/>
    <property type="match status" value="1"/>
</dbReference>
<dbReference type="InterPro" id="IPR005471">
    <property type="entry name" value="Tscrpt_reg_IclR_N"/>
</dbReference>
<keyword evidence="1" id="KW-0805">Transcription regulation</keyword>
<dbReference type="GO" id="GO:0003700">
    <property type="term" value="F:DNA-binding transcription factor activity"/>
    <property type="evidence" value="ECO:0007669"/>
    <property type="project" value="TreeGrafter"/>
</dbReference>
<dbReference type="InterPro" id="IPR014757">
    <property type="entry name" value="Tscrpt_reg_IclR_C"/>
</dbReference>
<dbReference type="PANTHER" id="PTHR30136:SF24">
    <property type="entry name" value="HTH-TYPE TRANSCRIPTIONAL REPRESSOR ALLR"/>
    <property type="match status" value="1"/>
</dbReference>
<proteinExistence type="predicted"/>
<dbReference type="SMART" id="SM00346">
    <property type="entry name" value="HTH_ICLR"/>
    <property type="match status" value="1"/>
</dbReference>
<dbReference type="Proteomes" id="UP001321506">
    <property type="component" value="Unassembled WGS sequence"/>
</dbReference>
<dbReference type="RefSeq" id="WP_281488792.1">
    <property type="nucleotide sequence ID" value="NZ_JASATX010000003.1"/>
</dbReference>
<organism evidence="6 7">
    <name type="scientific">Ruicaihuangia caeni</name>
    <dbReference type="NCBI Taxonomy" id="3042517"/>
    <lineage>
        <taxon>Bacteria</taxon>
        <taxon>Bacillati</taxon>
        <taxon>Actinomycetota</taxon>
        <taxon>Actinomycetes</taxon>
        <taxon>Micrococcales</taxon>
        <taxon>Microbacteriaceae</taxon>
        <taxon>Ruicaihuangia</taxon>
    </lineage>
</organism>
<feature type="domain" description="IclR-ED" evidence="5">
    <location>
        <begin position="70"/>
        <end position="261"/>
    </location>
</feature>
<dbReference type="Pfam" id="PF01614">
    <property type="entry name" value="IclR_C"/>
    <property type="match status" value="1"/>
</dbReference>
<dbReference type="PANTHER" id="PTHR30136">
    <property type="entry name" value="HELIX-TURN-HELIX TRANSCRIPTIONAL REGULATOR, ICLR FAMILY"/>
    <property type="match status" value="1"/>
</dbReference>
<dbReference type="PROSITE" id="PS51077">
    <property type="entry name" value="HTH_ICLR"/>
    <property type="match status" value="1"/>
</dbReference>
<dbReference type="SUPFAM" id="SSF46785">
    <property type="entry name" value="Winged helix' DNA-binding domain"/>
    <property type="match status" value="1"/>
</dbReference>
<dbReference type="InterPro" id="IPR050707">
    <property type="entry name" value="HTH_MetabolicPath_Reg"/>
</dbReference>
<sequence length="263" mass="27907">MSTDRGAPVSLLARATAILDCFDVKRSALGVSDIARCTGLPKSTVSRLVGELVDLRYLERDGAQVRLGLRLFELGELAAGPKELRKLAFASMADLRDATGQTVQLGVLDGVEVVYVGILRGRSSVKLPSRVGGRMPAYATGSGKALLAFSEPDVVERVIANGLDAVGPRTIIDPEAFRRELAFIRAAGVSYEVEESRPGIASAASCIVDAAGVPVAAMSISGRVGEFDARRVGLAVRTAVVGLMRQLPHRPLDRIREQTGLSR</sequence>
<dbReference type="SUPFAM" id="SSF55781">
    <property type="entry name" value="GAF domain-like"/>
    <property type="match status" value="1"/>
</dbReference>
<keyword evidence="3" id="KW-0804">Transcription</keyword>
<dbReference type="Pfam" id="PF09339">
    <property type="entry name" value="HTH_IclR"/>
    <property type="match status" value="1"/>
</dbReference>
<gene>
    <name evidence="6" type="ORF">QF206_08535</name>
</gene>
<evidence type="ECO:0000256" key="1">
    <source>
        <dbReference type="ARBA" id="ARBA00023015"/>
    </source>
</evidence>
<feature type="domain" description="HTH iclR-type" evidence="4">
    <location>
        <begin position="9"/>
        <end position="69"/>
    </location>
</feature>
<accession>A0AAW6T5A2</accession>